<keyword evidence="3" id="KW-1185">Reference proteome</keyword>
<accession>A0A5E4QAS8</accession>
<feature type="non-terminal residue" evidence="2">
    <location>
        <position position="1"/>
    </location>
</feature>
<protein>
    <submittedName>
        <fullName evidence="2">Uncharacterized protein</fullName>
    </submittedName>
</protein>
<feature type="compositionally biased region" description="Basic residues" evidence="1">
    <location>
        <begin position="1"/>
        <end position="10"/>
    </location>
</feature>
<dbReference type="AlphaFoldDB" id="A0A5E4QAS8"/>
<sequence length="95" mass="10561">PELHATRRRLRAFDSQVTTHRRPSTDTDPSSFAGHARALQVAVLELVPQPGSARGALSAHPQLHALQQTHRHITCGWSCCRARRARRCEVRCSGC</sequence>
<reference evidence="2 3" key="1">
    <citation type="submission" date="2017-07" db="EMBL/GenBank/DDBJ databases">
        <authorList>
            <person name="Talla V."/>
            <person name="Backstrom N."/>
        </authorList>
    </citation>
    <scope>NUCLEOTIDE SEQUENCE [LARGE SCALE GENOMIC DNA]</scope>
</reference>
<evidence type="ECO:0000313" key="3">
    <source>
        <dbReference type="Proteomes" id="UP000324832"/>
    </source>
</evidence>
<feature type="region of interest" description="Disordered" evidence="1">
    <location>
        <begin position="1"/>
        <end position="32"/>
    </location>
</feature>
<dbReference type="EMBL" id="FZQP02001969">
    <property type="protein sequence ID" value="VVC94354.1"/>
    <property type="molecule type" value="Genomic_DNA"/>
</dbReference>
<evidence type="ECO:0000313" key="2">
    <source>
        <dbReference type="EMBL" id="VVC94354.1"/>
    </source>
</evidence>
<evidence type="ECO:0000256" key="1">
    <source>
        <dbReference type="SAM" id="MobiDB-lite"/>
    </source>
</evidence>
<gene>
    <name evidence="2" type="ORF">LSINAPIS_LOCUS6326</name>
</gene>
<name>A0A5E4QAS8_9NEOP</name>
<organism evidence="2 3">
    <name type="scientific">Leptidea sinapis</name>
    <dbReference type="NCBI Taxonomy" id="189913"/>
    <lineage>
        <taxon>Eukaryota</taxon>
        <taxon>Metazoa</taxon>
        <taxon>Ecdysozoa</taxon>
        <taxon>Arthropoda</taxon>
        <taxon>Hexapoda</taxon>
        <taxon>Insecta</taxon>
        <taxon>Pterygota</taxon>
        <taxon>Neoptera</taxon>
        <taxon>Endopterygota</taxon>
        <taxon>Lepidoptera</taxon>
        <taxon>Glossata</taxon>
        <taxon>Ditrysia</taxon>
        <taxon>Papilionoidea</taxon>
        <taxon>Pieridae</taxon>
        <taxon>Dismorphiinae</taxon>
        <taxon>Leptidea</taxon>
    </lineage>
</organism>
<proteinExistence type="predicted"/>
<dbReference type="Proteomes" id="UP000324832">
    <property type="component" value="Unassembled WGS sequence"/>
</dbReference>